<dbReference type="Gene3D" id="3.40.50.720">
    <property type="entry name" value="NAD(P)-binding Rossmann-like Domain"/>
    <property type="match status" value="1"/>
</dbReference>
<dbReference type="AlphaFoldDB" id="A0A9P8C8X6"/>
<reference evidence="2" key="1">
    <citation type="journal article" date="2021" name="IMA Fungus">
        <title>Genomic characterization of three marine fungi, including Emericellopsis atlantica sp. nov. with signatures of a generalist lifestyle and marine biomass degradation.</title>
        <authorList>
            <person name="Hagestad O.C."/>
            <person name="Hou L."/>
            <person name="Andersen J.H."/>
            <person name="Hansen E.H."/>
            <person name="Altermark B."/>
            <person name="Li C."/>
            <person name="Kuhnert E."/>
            <person name="Cox R.J."/>
            <person name="Crous P.W."/>
            <person name="Spatafora J.W."/>
            <person name="Lail K."/>
            <person name="Amirebrahimi M."/>
            <person name="Lipzen A."/>
            <person name="Pangilinan J."/>
            <person name="Andreopoulos W."/>
            <person name="Hayes R.D."/>
            <person name="Ng V."/>
            <person name="Grigoriev I.V."/>
            <person name="Jackson S.A."/>
            <person name="Sutton T.D.S."/>
            <person name="Dobson A.D.W."/>
            <person name="Rama T."/>
        </authorList>
    </citation>
    <scope>NUCLEOTIDE SEQUENCE</scope>
    <source>
        <strain evidence="2">TRa018bII</strain>
    </source>
</reference>
<gene>
    <name evidence="2" type="ORF">BJ875DRAFT_452683</name>
</gene>
<feature type="region of interest" description="Disordered" evidence="1">
    <location>
        <begin position="83"/>
        <end position="106"/>
    </location>
</feature>
<dbReference type="InterPro" id="IPR036291">
    <property type="entry name" value="NAD(P)-bd_dom_sf"/>
</dbReference>
<evidence type="ECO:0000256" key="1">
    <source>
        <dbReference type="SAM" id="MobiDB-lite"/>
    </source>
</evidence>
<sequence length="106" mass="11681">MRTVQTHHTSHLPTLFSKSFIPTNTPHGVMENERQKSMLITGCSDGGPGSALAQKFHRKGWIVFATTRHPFKMAALSRLLDTTSTVSERQSPGSNLSSICQTQGRE</sequence>
<dbReference type="OrthoDB" id="2102561at2759"/>
<comment type="caution">
    <text evidence="2">The sequence shown here is derived from an EMBL/GenBank/DDBJ whole genome shotgun (WGS) entry which is preliminary data.</text>
</comment>
<keyword evidence="3" id="KW-1185">Reference proteome</keyword>
<proteinExistence type="predicted"/>
<dbReference type="Proteomes" id="UP000824998">
    <property type="component" value="Unassembled WGS sequence"/>
</dbReference>
<protein>
    <submittedName>
        <fullName evidence="2">Uncharacterized protein</fullName>
    </submittedName>
</protein>
<dbReference type="SUPFAM" id="SSF51735">
    <property type="entry name" value="NAD(P)-binding Rossmann-fold domains"/>
    <property type="match status" value="1"/>
</dbReference>
<evidence type="ECO:0000313" key="2">
    <source>
        <dbReference type="EMBL" id="KAG9237885.1"/>
    </source>
</evidence>
<organism evidence="2 3">
    <name type="scientific">Amylocarpus encephaloides</name>
    <dbReference type="NCBI Taxonomy" id="45428"/>
    <lineage>
        <taxon>Eukaryota</taxon>
        <taxon>Fungi</taxon>
        <taxon>Dikarya</taxon>
        <taxon>Ascomycota</taxon>
        <taxon>Pezizomycotina</taxon>
        <taxon>Leotiomycetes</taxon>
        <taxon>Helotiales</taxon>
        <taxon>Helotiales incertae sedis</taxon>
        <taxon>Amylocarpus</taxon>
    </lineage>
</organism>
<accession>A0A9P8C8X6</accession>
<evidence type="ECO:0000313" key="3">
    <source>
        <dbReference type="Proteomes" id="UP000824998"/>
    </source>
</evidence>
<name>A0A9P8C8X6_9HELO</name>
<dbReference type="EMBL" id="MU251379">
    <property type="protein sequence ID" value="KAG9237885.1"/>
    <property type="molecule type" value="Genomic_DNA"/>
</dbReference>